<evidence type="ECO:0000256" key="4">
    <source>
        <dbReference type="ARBA" id="ARBA00023180"/>
    </source>
</evidence>
<keyword evidence="3" id="KW-0378">Hydrolase</keyword>
<sequence length="384" mass="42445">MALVYFVPLLLNHAYASSNCDFPAIFNFGDSNSDTGGYGAAFQPPTKPNGETFFRQPVGRFSDGRLIIDFLAEGLGLPYLHAYLDAVGPNFTNGVNFTTAASTILPQRNVLPLGGFSPFSLNLQYIQFTRLRNNSHFIFNHAKGENFFVKRVFDYLLPKKDYYSRALYTFDIGHNDMTAALFANMSISEVRGLTPYMVGNLSATVKSVYNEGGRSFWIQNTDPSGCLPYLLVNLAVPPSQIDSVGCAIPYNNLSQFYNDKLREAVLQLCSDLPLAAITYVDIYSVKYSLISQAHKYGFEKPLVACCGYGGDQFNYSPQAQCGGTIKANGAQVFVGSCDKPSVRVNWDGVHYTEAANKFVFDQIVNGNFSDPPFSLRMACHRKAN</sequence>
<dbReference type="Pfam" id="PF00657">
    <property type="entry name" value="Lipase_GDSL"/>
    <property type="match status" value="1"/>
</dbReference>
<evidence type="ECO:0000256" key="1">
    <source>
        <dbReference type="ARBA" id="ARBA00008668"/>
    </source>
</evidence>
<keyword evidence="7" id="KW-1185">Reference proteome</keyword>
<evidence type="ECO:0000313" key="6">
    <source>
        <dbReference type="EMBL" id="KAK9162354.1"/>
    </source>
</evidence>
<keyword evidence="4" id="KW-0325">Glycoprotein</keyword>
<dbReference type="InterPro" id="IPR001087">
    <property type="entry name" value="GDSL"/>
</dbReference>
<dbReference type="Gene3D" id="3.40.50.1110">
    <property type="entry name" value="SGNH hydrolase"/>
    <property type="match status" value="1"/>
</dbReference>
<dbReference type="InterPro" id="IPR036514">
    <property type="entry name" value="SGNH_hydro_sf"/>
</dbReference>
<accession>A0AAP0Q1G5</accession>
<dbReference type="InterPro" id="IPR035669">
    <property type="entry name" value="SGNH_plant_lipase-like"/>
</dbReference>
<organism evidence="6 7">
    <name type="scientific">Stephania yunnanensis</name>
    <dbReference type="NCBI Taxonomy" id="152371"/>
    <lineage>
        <taxon>Eukaryota</taxon>
        <taxon>Viridiplantae</taxon>
        <taxon>Streptophyta</taxon>
        <taxon>Embryophyta</taxon>
        <taxon>Tracheophyta</taxon>
        <taxon>Spermatophyta</taxon>
        <taxon>Magnoliopsida</taxon>
        <taxon>Ranunculales</taxon>
        <taxon>Menispermaceae</taxon>
        <taxon>Menispermoideae</taxon>
        <taxon>Cissampelideae</taxon>
        <taxon>Stephania</taxon>
    </lineage>
</organism>
<dbReference type="AlphaFoldDB" id="A0AAP0Q1G5"/>
<dbReference type="EMBL" id="JBBNAF010000002">
    <property type="protein sequence ID" value="KAK9162354.1"/>
    <property type="molecule type" value="Genomic_DNA"/>
</dbReference>
<evidence type="ECO:0000313" key="7">
    <source>
        <dbReference type="Proteomes" id="UP001420932"/>
    </source>
</evidence>
<dbReference type="GO" id="GO:0016788">
    <property type="term" value="F:hydrolase activity, acting on ester bonds"/>
    <property type="evidence" value="ECO:0007669"/>
    <property type="project" value="InterPro"/>
</dbReference>
<dbReference type="CDD" id="cd01837">
    <property type="entry name" value="SGNH_plant_lipase_like"/>
    <property type="match status" value="1"/>
</dbReference>
<gene>
    <name evidence="6" type="ORF">Syun_003256</name>
</gene>
<feature type="chain" id="PRO_5042865999" description="Esterase" evidence="5">
    <location>
        <begin position="17"/>
        <end position="384"/>
    </location>
</feature>
<evidence type="ECO:0000256" key="3">
    <source>
        <dbReference type="ARBA" id="ARBA00022801"/>
    </source>
</evidence>
<reference evidence="6 7" key="1">
    <citation type="submission" date="2024-01" db="EMBL/GenBank/DDBJ databases">
        <title>Genome assemblies of Stephania.</title>
        <authorList>
            <person name="Yang L."/>
        </authorList>
    </citation>
    <scope>NUCLEOTIDE SEQUENCE [LARGE SCALE GENOMIC DNA]</scope>
    <source>
        <strain evidence="6">YNDBR</strain>
        <tissue evidence="6">Leaf</tissue>
    </source>
</reference>
<name>A0AAP0Q1G5_9MAGN</name>
<dbReference type="PANTHER" id="PTHR22835:SF292">
    <property type="entry name" value="ESTERASE-LIKE ISOFORM X1"/>
    <property type="match status" value="1"/>
</dbReference>
<keyword evidence="2 5" id="KW-0732">Signal</keyword>
<dbReference type="Proteomes" id="UP001420932">
    <property type="component" value="Unassembled WGS sequence"/>
</dbReference>
<evidence type="ECO:0000256" key="2">
    <source>
        <dbReference type="ARBA" id="ARBA00022729"/>
    </source>
</evidence>
<proteinExistence type="inferred from homology"/>
<feature type="signal peptide" evidence="5">
    <location>
        <begin position="1"/>
        <end position="16"/>
    </location>
</feature>
<evidence type="ECO:0008006" key="8">
    <source>
        <dbReference type="Google" id="ProtNLM"/>
    </source>
</evidence>
<dbReference type="PANTHER" id="PTHR22835">
    <property type="entry name" value="ZINC FINGER FYVE DOMAIN CONTAINING PROTEIN"/>
    <property type="match status" value="1"/>
</dbReference>
<evidence type="ECO:0000256" key="5">
    <source>
        <dbReference type="SAM" id="SignalP"/>
    </source>
</evidence>
<comment type="similarity">
    <text evidence="1">Belongs to the 'GDSL' lipolytic enzyme family.</text>
</comment>
<protein>
    <recommendedName>
        <fullName evidence="8">Esterase</fullName>
    </recommendedName>
</protein>
<comment type="caution">
    <text evidence="6">The sequence shown here is derived from an EMBL/GenBank/DDBJ whole genome shotgun (WGS) entry which is preliminary data.</text>
</comment>